<proteinExistence type="predicted"/>
<name>A0AAE0EDL0_9ROSI</name>
<comment type="caution">
    <text evidence="1">The sequence shown here is derived from an EMBL/GenBank/DDBJ whole genome shotgun (WGS) entry which is preliminary data.</text>
</comment>
<dbReference type="Proteomes" id="UP001281410">
    <property type="component" value="Unassembled WGS sequence"/>
</dbReference>
<evidence type="ECO:0000313" key="1">
    <source>
        <dbReference type="EMBL" id="KAK3223957.1"/>
    </source>
</evidence>
<evidence type="ECO:0000313" key="2">
    <source>
        <dbReference type="Proteomes" id="UP001281410"/>
    </source>
</evidence>
<reference evidence="1" key="1">
    <citation type="journal article" date="2023" name="Plant J.">
        <title>Genome sequences and population genomics provide insights into the demographic history, inbreeding, and mutation load of two 'living fossil' tree species of Dipteronia.</title>
        <authorList>
            <person name="Feng Y."/>
            <person name="Comes H.P."/>
            <person name="Chen J."/>
            <person name="Zhu S."/>
            <person name="Lu R."/>
            <person name="Zhang X."/>
            <person name="Li P."/>
            <person name="Qiu J."/>
            <person name="Olsen K.M."/>
            <person name="Qiu Y."/>
        </authorList>
    </citation>
    <scope>NUCLEOTIDE SEQUENCE</scope>
    <source>
        <strain evidence="1">NBL</strain>
    </source>
</reference>
<keyword evidence="2" id="KW-1185">Reference proteome</keyword>
<organism evidence="1 2">
    <name type="scientific">Dipteronia sinensis</name>
    <dbReference type="NCBI Taxonomy" id="43782"/>
    <lineage>
        <taxon>Eukaryota</taxon>
        <taxon>Viridiplantae</taxon>
        <taxon>Streptophyta</taxon>
        <taxon>Embryophyta</taxon>
        <taxon>Tracheophyta</taxon>
        <taxon>Spermatophyta</taxon>
        <taxon>Magnoliopsida</taxon>
        <taxon>eudicotyledons</taxon>
        <taxon>Gunneridae</taxon>
        <taxon>Pentapetalae</taxon>
        <taxon>rosids</taxon>
        <taxon>malvids</taxon>
        <taxon>Sapindales</taxon>
        <taxon>Sapindaceae</taxon>
        <taxon>Hippocastanoideae</taxon>
        <taxon>Acereae</taxon>
        <taxon>Dipteronia</taxon>
    </lineage>
</organism>
<dbReference type="Gene3D" id="3.30.420.40">
    <property type="match status" value="1"/>
</dbReference>
<dbReference type="AlphaFoldDB" id="A0AAE0EDL0"/>
<protein>
    <submittedName>
        <fullName evidence="1">Uncharacterized protein</fullName>
    </submittedName>
</protein>
<gene>
    <name evidence="1" type="ORF">Dsin_010982</name>
</gene>
<sequence>MESSQSGDFVECGDLRVAAILSGLDTKEPLVDQLGSAFSIKESPIWMDSSTAVQYCREMEKAVDGGALELSKITGSRAYERFTEP</sequence>
<dbReference type="EMBL" id="JANJYJ010000003">
    <property type="protein sequence ID" value="KAK3223957.1"/>
    <property type="molecule type" value="Genomic_DNA"/>
</dbReference>
<accession>A0AAE0EDL0</accession>